<dbReference type="Proteomes" id="UP001058974">
    <property type="component" value="Chromosome 4"/>
</dbReference>
<evidence type="ECO:0000313" key="2">
    <source>
        <dbReference type="Proteomes" id="UP001058974"/>
    </source>
</evidence>
<comment type="caution">
    <text evidence="1">The sequence shown here is derived from an EMBL/GenBank/DDBJ whole genome shotgun (WGS) entry which is preliminary data.</text>
</comment>
<dbReference type="EMBL" id="JAMSHJ010000004">
    <property type="protein sequence ID" value="KAI5418770.1"/>
    <property type="molecule type" value="Genomic_DNA"/>
</dbReference>
<evidence type="ECO:0000313" key="1">
    <source>
        <dbReference type="EMBL" id="KAI5418770.1"/>
    </source>
</evidence>
<dbReference type="Gramene" id="Psat04G0311900-T1">
    <property type="protein sequence ID" value="KAI5418770.1"/>
    <property type="gene ID" value="KIW84_043119"/>
</dbReference>
<organism evidence="1 2">
    <name type="scientific">Pisum sativum</name>
    <name type="common">Garden pea</name>
    <name type="synonym">Lathyrus oleraceus</name>
    <dbReference type="NCBI Taxonomy" id="3888"/>
    <lineage>
        <taxon>Eukaryota</taxon>
        <taxon>Viridiplantae</taxon>
        <taxon>Streptophyta</taxon>
        <taxon>Embryophyta</taxon>
        <taxon>Tracheophyta</taxon>
        <taxon>Spermatophyta</taxon>
        <taxon>Magnoliopsida</taxon>
        <taxon>eudicotyledons</taxon>
        <taxon>Gunneridae</taxon>
        <taxon>Pentapetalae</taxon>
        <taxon>rosids</taxon>
        <taxon>fabids</taxon>
        <taxon>Fabales</taxon>
        <taxon>Fabaceae</taxon>
        <taxon>Papilionoideae</taxon>
        <taxon>50 kb inversion clade</taxon>
        <taxon>NPAAA clade</taxon>
        <taxon>Hologalegina</taxon>
        <taxon>IRL clade</taxon>
        <taxon>Fabeae</taxon>
        <taxon>Lathyrus</taxon>
    </lineage>
</organism>
<proteinExistence type="predicted"/>
<accession>A0A9D4XGM5</accession>
<protein>
    <submittedName>
        <fullName evidence="1">Uncharacterized protein</fullName>
    </submittedName>
</protein>
<keyword evidence="2" id="KW-1185">Reference proteome</keyword>
<dbReference type="AlphaFoldDB" id="A0A9D4XGM5"/>
<reference evidence="1 2" key="1">
    <citation type="journal article" date="2022" name="Nat. Genet.">
        <title>Improved pea reference genome and pan-genome highlight genomic features and evolutionary characteristics.</title>
        <authorList>
            <person name="Yang T."/>
            <person name="Liu R."/>
            <person name="Luo Y."/>
            <person name="Hu S."/>
            <person name="Wang D."/>
            <person name="Wang C."/>
            <person name="Pandey M.K."/>
            <person name="Ge S."/>
            <person name="Xu Q."/>
            <person name="Li N."/>
            <person name="Li G."/>
            <person name="Huang Y."/>
            <person name="Saxena R.K."/>
            <person name="Ji Y."/>
            <person name="Li M."/>
            <person name="Yan X."/>
            <person name="He Y."/>
            <person name="Liu Y."/>
            <person name="Wang X."/>
            <person name="Xiang C."/>
            <person name="Varshney R.K."/>
            <person name="Ding H."/>
            <person name="Gao S."/>
            <person name="Zong X."/>
        </authorList>
    </citation>
    <scope>NUCLEOTIDE SEQUENCE [LARGE SCALE GENOMIC DNA]</scope>
    <source>
        <strain evidence="1 2">cv. Zhongwan 6</strain>
    </source>
</reference>
<gene>
    <name evidence="1" type="ORF">KIW84_043119</name>
</gene>
<sequence>MVTPFVKIKDIIDKNELWKIDVKVQLNELVFKSSDHKYMVKFIRGTTIGDVNKHLILNKTIKIMPFGDIIIRRWKKDVLIGAGINDLLLVFDTLLGVEIEFKIKWQSHWTSCSVVMILQDEAVINQLKSPWEQEKVTSQLAMTPQLLQIKESVDEAKSDVVEYWEVVTEVEITFKHNPKPVRPTPKRQHPDGLSESTTLISLYDGELSSTKLKKIIK</sequence>
<name>A0A9D4XGM5_PEA</name>